<feature type="compositionally biased region" description="Low complexity" evidence="1">
    <location>
        <begin position="182"/>
        <end position="215"/>
    </location>
</feature>
<organism evidence="2 3">
    <name type="scientific">Besnoitia besnoiti</name>
    <name type="common">Apicomplexan protozoan</name>
    <dbReference type="NCBI Taxonomy" id="94643"/>
    <lineage>
        <taxon>Eukaryota</taxon>
        <taxon>Sar</taxon>
        <taxon>Alveolata</taxon>
        <taxon>Apicomplexa</taxon>
        <taxon>Conoidasida</taxon>
        <taxon>Coccidia</taxon>
        <taxon>Eucoccidiorida</taxon>
        <taxon>Eimeriorina</taxon>
        <taxon>Sarcocystidae</taxon>
        <taxon>Besnoitia</taxon>
    </lineage>
</organism>
<dbReference type="KEGG" id="bbes:BESB_029910"/>
<dbReference type="EMBL" id="NWUJ01000016">
    <property type="protein sequence ID" value="PFH31117.1"/>
    <property type="molecule type" value="Genomic_DNA"/>
</dbReference>
<evidence type="ECO:0000313" key="2">
    <source>
        <dbReference type="EMBL" id="PFH31117.1"/>
    </source>
</evidence>
<dbReference type="VEuPathDB" id="ToxoDB:BESB_029910"/>
<keyword evidence="3" id="KW-1185">Reference proteome</keyword>
<proteinExistence type="predicted"/>
<evidence type="ECO:0000313" key="3">
    <source>
        <dbReference type="Proteomes" id="UP000224006"/>
    </source>
</evidence>
<dbReference type="RefSeq" id="XP_029215126.1">
    <property type="nucleotide sequence ID" value="XM_029361659.1"/>
</dbReference>
<dbReference type="Proteomes" id="UP000224006">
    <property type="component" value="Chromosome XIII"/>
</dbReference>
<feature type="compositionally biased region" description="Basic and acidic residues" evidence="1">
    <location>
        <begin position="216"/>
        <end position="225"/>
    </location>
</feature>
<feature type="region of interest" description="Disordered" evidence="1">
    <location>
        <begin position="610"/>
        <end position="653"/>
    </location>
</feature>
<comment type="caution">
    <text evidence="2">The sequence shown here is derived from an EMBL/GenBank/DDBJ whole genome shotgun (WGS) entry which is preliminary data.</text>
</comment>
<feature type="compositionally biased region" description="Low complexity" evidence="1">
    <location>
        <begin position="495"/>
        <end position="505"/>
    </location>
</feature>
<gene>
    <name evidence="2" type="ORF">BESB_029910</name>
</gene>
<feature type="region of interest" description="Disordered" evidence="1">
    <location>
        <begin position="468"/>
        <end position="510"/>
    </location>
</feature>
<name>A0A2A9M646_BESBE</name>
<protein>
    <submittedName>
        <fullName evidence="2">Uncharacterized protein</fullName>
    </submittedName>
</protein>
<feature type="region of interest" description="Disordered" evidence="1">
    <location>
        <begin position="170"/>
        <end position="225"/>
    </location>
</feature>
<feature type="region of interest" description="Disordered" evidence="1">
    <location>
        <begin position="1"/>
        <end position="30"/>
    </location>
</feature>
<dbReference type="OrthoDB" id="332787at2759"/>
<feature type="region of interest" description="Disordered" evidence="1">
    <location>
        <begin position="90"/>
        <end position="117"/>
    </location>
</feature>
<feature type="compositionally biased region" description="Basic and acidic residues" evidence="1">
    <location>
        <begin position="90"/>
        <end position="104"/>
    </location>
</feature>
<accession>A0A2A9M646</accession>
<feature type="region of interest" description="Disordered" evidence="1">
    <location>
        <begin position="44"/>
        <end position="68"/>
    </location>
</feature>
<dbReference type="GeneID" id="40308043"/>
<sequence length="687" mass="72921">MEARVESPQRARAPVASPPVAPPPAGGISQRELLSDLKSISQRAGAVWRGCSPPSATPRDAEATSAQQRQLFSDAALASELRRMAAEALKAAREANEPHARATPEDETAQEDSPVTALSEIKAEREQIAQETIDLSLALDLLRTSLLSSAASCLAPDKQAEAWRLSAASTASSSVGTPAPEAAVGSPSHAAAVSHAAPKRTPLSLSPRSPPLDLSPAREGEEAAKRREDSLRSFWRRPAADARLVEAVQSEALQRSRPSAAQDLHDFWRRLLSLPPVCFRGEICDLFASPSLPHLIQDAKDAQRDVFLFNGSFCAGANGFVPLLKSLHDALRLAEAPRPSSFSSSLSSSSPFSLDSVLEALLLLHLQSRTYTGGCSADFLFPLLSLAPLCLLVPLPAQSMQNQLVALYEPALLEAGSSLASPAASLSPSACVSSSLRGEELPVGAQLHAHTQYRLHVSAEAGAVLRAAGERDAASSPSEACGRGESAARREARARGSSSRAQGEAPTLREPVAAAQCHTEVEDACSLRFENAAALASPPPEGAAVAELLERVVIDVHWFGWANLEALRRAAPLKRRMKNALRAQVTQSEKARGLWQEVAADFGVPASALSAADESGSELEEQRSEVQEEGGGFSAPEGGSAPQESASQAELSGARKETLFRQCVYLKTNARAVWEKFEKTRRAAESM</sequence>
<feature type="compositionally biased region" description="Pro residues" evidence="1">
    <location>
        <begin position="16"/>
        <end position="25"/>
    </location>
</feature>
<dbReference type="AlphaFoldDB" id="A0A2A9M646"/>
<evidence type="ECO:0000256" key="1">
    <source>
        <dbReference type="SAM" id="MobiDB-lite"/>
    </source>
</evidence>
<reference evidence="2 3" key="1">
    <citation type="submission" date="2017-09" db="EMBL/GenBank/DDBJ databases">
        <title>Genome sequencing of Besnoitia besnoiti strain Bb-Ger1.</title>
        <authorList>
            <person name="Schares G."/>
            <person name="Venepally P."/>
            <person name="Lorenzi H.A."/>
        </authorList>
    </citation>
    <scope>NUCLEOTIDE SEQUENCE [LARGE SCALE GENOMIC DNA]</scope>
    <source>
        <strain evidence="2 3">Bb-Ger1</strain>
    </source>
</reference>